<name>A0A1G6A0F0_EUBOX</name>
<dbReference type="PROSITE" id="PS50883">
    <property type="entry name" value="EAL"/>
    <property type="match status" value="1"/>
</dbReference>
<dbReference type="SUPFAM" id="SSF141868">
    <property type="entry name" value="EAL domain-like"/>
    <property type="match status" value="1"/>
</dbReference>
<protein>
    <submittedName>
        <fullName evidence="2">EAL domain, c-di-GMP-specific phosphodiesterase class I (Or its enzymatically inactive variant)</fullName>
    </submittedName>
</protein>
<dbReference type="STRING" id="1732.SAMN02910417_00100"/>
<dbReference type="GO" id="GO:0071111">
    <property type="term" value="F:cyclic-guanylate-specific phosphodiesterase activity"/>
    <property type="evidence" value="ECO:0007669"/>
    <property type="project" value="InterPro"/>
</dbReference>
<dbReference type="CDD" id="cd01948">
    <property type="entry name" value="EAL"/>
    <property type="match status" value="1"/>
</dbReference>
<gene>
    <name evidence="2" type="ORF">SAMN02910417_00100</name>
</gene>
<dbReference type="PANTHER" id="PTHR33121">
    <property type="entry name" value="CYCLIC DI-GMP PHOSPHODIESTERASE PDEF"/>
    <property type="match status" value="1"/>
</dbReference>
<dbReference type="InterPro" id="IPR035919">
    <property type="entry name" value="EAL_sf"/>
</dbReference>
<dbReference type="RefSeq" id="WP_090170887.1">
    <property type="nucleotide sequence ID" value="NZ_FMXR01000004.1"/>
</dbReference>
<dbReference type="AlphaFoldDB" id="A0A1G6A0F0"/>
<dbReference type="InterPro" id="IPR050706">
    <property type="entry name" value="Cyclic-di-GMP_PDE-like"/>
</dbReference>
<evidence type="ECO:0000313" key="3">
    <source>
        <dbReference type="Proteomes" id="UP000199228"/>
    </source>
</evidence>
<dbReference type="Gene3D" id="3.20.20.450">
    <property type="entry name" value="EAL domain"/>
    <property type="match status" value="1"/>
</dbReference>
<reference evidence="2 3" key="1">
    <citation type="submission" date="2016-10" db="EMBL/GenBank/DDBJ databases">
        <authorList>
            <person name="de Groot N.N."/>
        </authorList>
    </citation>
    <scope>NUCLEOTIDE SEQUENCE [LARGE SCALE GENOMIC DNA]</scope>
    <source>
        <strain evidence="2 3">DSM 3217</strain>
    </source>
</reference>
<dbReference type="Pfam" id="PF00563">
    <property type="entry name" value="EAL"/>
    <property type="match status" value="1"/>
</dbReference>
<dbReference type="OrthoDB" id="9813903at2"/>
<dbReference type="EMBL" id="FMXR01000004">
    <property type="protein sequence ID" value="SDB01875.1"/>
    <property type="molecule type" value="Genomic_DNA"/>
</dbReference>
<sequence>MIYFDSLPLSEDILAALSELKIEYVFQPIFYPDGKTIYAYEALMRPHDKDVTELIAEYQEQDKLHILEVATLFGATQAYFMRGYKEILSINTFPCEIFTEEEVNAYIEYFGDDKNAMILETLEYPYLSIDIAKAKRKIADINDNQIAIDDFGTGLNTMDVVNAANPDIVKIDRTLLTDIDKDKFRQIRIKEMIDTFHAKKMNVVAEGIETEAEFNTMKELGADFFQGYYLGMPE</sequence>
<proteinExistence type="predicted"/>
<organism evidence="2 3">
    <name type="scientific">Eubacterium oxidoreducens</name>
    <dbReference type="NCBI Taxonomy" id="1732"/>
    <lineage>
        <taxon>Bacteria</taxon>
        <taxon>Bacillati</taxon>
        <taxon>Bacillota</taxon>
        <taxon>Clostridia</taxon>
        <taxon>Eubacteriales</taxon>
        <taxon>Eubacteriaceae</taxon>
        <taxon>Eubacterium</taxon>
    </lineage>
</organism>
<dbReference type="SMART" id="SM00052">
    <property type="entry name" value="EAL"/>
    <property type="match status" value="1"/>
</dbReference>
<dbReference type="PANTHER" id="PTHR33121:SF15">
    <property type="entry name" value="BLUE LIGHT- AND TEMPERATURE-REGULATED ANTIREPRESSOR BLUF"/>
    <property type="match status" value="1"/>
</dbReference>
<evidence type="ECO:0000313" key="2">
    <source>
        <dbReference type="EMBL" id="SDB01875.1"/>
    </source>
</evidence>
<dbReference type="InterPro" id="IPR001633">
    <property type="entry name" value="EAL_dom"/>
</dbReference>
<dbReference type="Proteomes" id="UP000199228">
    <property type="component" value="Unassembled WGS sequence"/>
</dbReference>
<evidence type="ECO:0000259" key="1">
    <source>
        <dbReference type="PROSITE" id="PS50883"/>
    </source>
</evidence>
<keyword evidence="3" id="KW-1185">Reference proteome</keyword>
<feature type="domain" description="EAL" evidence="1">
    <location>
        <begin position="6"/>
        <end position="234"/>
    </location>
</feature>
<accession>A0A1G6A0F0</accession>